<keyword evidence="3" id="KW-1185">Reference proteome</keyword>
<dbReference type="EMBL" id="KN881630">
    <property type="protein sequence ID" value="KIY52667.1"/>
    <property type="molecule type" value="Genomic_DNA"/>
</dbReference>
<dbReference type="EMBL" id="KN882120">
    <property type="protein sequence ID" value="KIY43069.1"/>
    <property type="molecule type" value="Genomic_DNA"/>
</dbReference>
<gene>
    <name evidence="2" type="ORF">FISHEDRAFT_69483</name>
    <name evidence="1" type="ORF">FISHEDRAFT_78866</name>
</gene>
<dbReference type="AlphaFoldDB" id="A0A0D7A0Y8"/>
<dbReference type="Proteomes" id="UP000054144">
    <property type="component" value="Unassembled WGS sequence"/>
</dbReference>
<sequence>MLRGDNTLPVDDDVISRIFTFLPDFDSLYATILTCRHLHSIFKAFPALFTHAVAENIVGPALPDALNALRSPLLEPPGVDFTPDWCPTFTGVTRIHPYEVCSLVKTAQEIDYLERLFSIKCKDRRTDLMKESKLSAIESLRFRRAMYRITFFSLVFYFDDPECYDSEEYDEWDLDAVRAARERCLRQWPVRELKEIHASMLFLHLLGRISLDGDDPAEFFDDIAIIHGPSLVLDAYRQRSASCIHDPLDDILSDIDMLLFADGFLEHPLSEILVSDPPNGDLLFGGVILDSVHGKEDACSWCSQTRGVALYGCSNLEMLRDVRRLSPYQLQSAFKGNLRRNCIEGIKIMDFFEDAHNRAHPLFPTDEADDPTDPAETDECFRYTKFIGSLFAIRSRELDIPEKSIGDQALCEDCVWQLVTDHIHLWWLQRMRDCGQVIPVENCRYGYECRTQTHKLAHATRLNVSDHPTSN</sequence>
<accession>A0A0D7A0Y8</accession>
<reference evidence="1 3" key="1">
    <citation type="journal article" date="2015" name="Fungal Genet. Biol.">
        <title>Evolution of novel wood decay mechanisms in Agaricales revealed by the genome sequences of Fistulina hepatica and Cylindrobasidium torrendii.</title>
        <authorList>
            <person name="Floudas D."/>
            <person name="Held B.W."/>
            <person name="Riley R."/>
            <person name="Nagy L.G."/>
            <person name="Koehler G."/>
            <person name="Ransdell A.S."/>
            <person name="Younus H."/>
            <person name="Chow J."/>
            <person name="Chiniquy J."/>
            <person name="Lipzen A."/>
            <person name="Tritt A."/>
            <person name="Sun H."/>
            <person name="Haridas S."/>
            <person name="LaButti K."/>
            <person name="Ohm R.A."/>
            <person name="Kues U."/>
            <person name="Blanchette R.A."/>
            <person name="Grigoriev I.V."/>
            <person name="Minto R.E."/>
            <person name="Hibbett D.S."/>
        </authorList>
    </citation>
    <scope>NUCLEOTIDE SEQUENCE [LARGE SCALE GENOMIC DNA]</scope>
    <source>
        <strain evidence="1 3">ATCC 64428</strain>
    </source>
</reference>
<name>A0A0D7A0Y8_9AGAR</name>
<organism evidence="1 3">
    <name type="scientific">Fistulina hepatica ATCC 64428</name>
    <dbReference type="NCBI Taxonomy" id="1128425"/>
    <lineage>
        <taxon>Eukaryota</taxon>
        <taxon>Fungi</taxon>
        <taxon>Dikarya</taxon>
        <taxon>Basidiomycota</taxon>
        <taxon>Agaricomycotina</taxon>
        <taxon>Agaricomycetes</taxon>
        <taxon>Agaricomycetidae</taxon>
        <taxon>Agaricales</taxon>
        <taxon>Fistulinaceae</taxon>
        <taxon>Fistulina</taxon>
    </lineage>
</organism>
<protein>
    <recommendedName>
        <fullName evidence="4">F-box domain-containing protein</fullName>
    </recommendedName>
</protein>
<evidence type="ECO:0000313" key="1">
    <source>
        <dbReference type="EMBL" id="KIY43069.1"/>
    </source>
</evidence>
<proteinExistence type="predicted"/>
<dbReference type="OrthoDB" id="2745518at2759"/>
<evidence type="ECO:0000313" key="3">
    <source>
        <dbReference type="Proteomes" id="UP000054144"/>
    </source>
</evidence>
<evidence type="ECO:0008006" key="4">
    <source>
        <dbReference type="Google" id="ProtNLM"/>
    </source>
</evidence>
<evidence type="ECO:0000313" key="2">
    <source>
        <dbReference type="EMBL" id="KIY52667.1"/>
    </source>
</evidence>